<evidence type="ECO:0000256" key="9">
    <source>
        <dbReference type="ARBA" id="ARBA00022842"/>
    </source>
</evidence>
<evidence type="ECO:0000256" key="3">
    <source>
        <dbReference type="ARBA" id="ARBA00019010"/>
    </source>
</evidence>
<evidence type="ECO:0000313" key="12">
    <source>
        <dbReference type="Proteomes" id="UP001147148"/>
    </source>
</evidence>
<comment type="subcellular location">
    <subcellularLocation>
        <location evidence="1">Cytoplasm</location>
    </subcellularLocation>
</comment>
<protein>
    <recommendedName>
        <fullName evidence="3">tRNA threonylcarbamoyladenosine biosynthesis protein TsaE</fullName>
    </recommendedName>
    <alternativeName>
        <fullName evidence="10">t(6)A37 threonylcarbamoyladenosine biosynthesis protein TsaE</fullName>
    </alternativeName>
</protein>
<dbReference type="EMBL" id="JAPDSH010000010">
    <property type="protein sequence ID" value="MDF0480750.1"/>
    <property type="molecule type" value="Genomic_DNA"/>
</dbReference>
<keyword evidence="4" id="KW-0963">Cytoplasm</keyword>
<evidence type="ECO:0000256" key="2">
    <source>
        <dbReference type="ARBA" id="ARBA00007599"/>
    </source>
</evidence>
<dbReference type="Gene3D" id="3.40.50.300">
    <property type="entry name" value="P-loop containing nucleotide triphosphate hydrolases"/>
    <property type="match status" value="1"/>
</dbReference>
<comment type="similarity">
    <text evidence="2">Belongs to the TsaE family.</text>
</comment>
<evidence type="ECO:0000313" key="11">
    <source>
        <dbReference type="EMBL" id="MDF0480750.1"/>
    </source>
</evidence>
<keyword evidence="7" id="KW-0547">Nucleotide-binding</keyword>
<keyword evidence="5" id="KW-0819">tRNA processing</keyword>
<sequence length="153" mass="16935">MEKWLLNSAEETLAVATKIGEVLESGDCIVLTGELGAGKTTFTKGIAKGLEIERMVKSPTYTIVREYREGRLPLFHMDVYRLEDGAGELGLEEYFESEGVSIVEWGQIIRDELPEDYAELTLSYLEEQDTRSLSVASTGEQGAELAARIKAVL</sequence>
<dbReference type="InterPro" id="IPR027417">
    <property type="entry name" value="P-loop_NTPase"/>
</dbReference>
<name>A0ABT5X432_9ENTE</name>
<keyword evidence="9" id="KW-0460">Magnesium</keyword>
<dbReference type="PANTHER" id="PTHR33540">
    <property type="entry name" value="TRNA THREONYLCARBAMOYLADENOSINE BIOSYNTHESIS PROTEIN TSAE"/>
    <property type="match status" value="1"/>
</dbReference>
<dbReference type="SUPFAM" id="SSF52540">
    <property type="entry name" value="P-loop containing nucleoside triphosphate hydrolases"/>
    <property type="match status" value="1"/>
</dbReference>
<evidence type="ECO:0000256" key="7">
    <source>
        <dbReference type="ARBA" id="ARBA00022741"/>
    </source>
</evidence>
<evidence type="ECO:0000256" key="1">
    <source>
        <dbReference type="ARBA" id="ARBA00004496"/>
    </source>
</evidence>
<evidence type="ECO:0000256" key="6">
    <source>
        <dbReference type="ARBA" id="ARBA00022723"/>
    </source>
</evidence>
<dbReference type="Proteomes" id="UP001147148">
    <property type="component" value="Unassembled WGS sequence"/>
</dbReference>
<keyword evidence="8" id="KW-0067">ATP-binding</keyword>
<dbReference type="NCBIfam" id="TIGR00150">
    <property type="entry name" value="T6A_YjeE"/>
    <property type="match status" value="1"/>
</dbReference>
<keyword evidence="12" id="KW-1185">Reference proteome</keyword>
<dbReference type="PANTHER" id="PTHR33540:SF2">
    <property type="entry name" value="TRNA THREONYLCARBAMOYLADENOSINE BIOSYNTHESIS PROTEIN TSAE"/>
    <property type="match status" value="1"/>
</dbReference>
<keyword evidence="6" id="KW-0479">Metal-binding</keyword>
<proteinExistence type="inferred from homology"/>
<comment type="caution">
    <text evidence="11">The sequence shown here is derived from an EMBL/GenBank/DDBJ whole genome shotgun (WGS) entry which is preliminary data.</text>
</comment>
<evidence type="ECO:0000256" key="4">
    <source>
        <dbReference type="ARBA" id="ARBA00022490"/>
    </source>
</evidence>
<dbReference type="InterPro" id="IPR003442">
    <property type="entry name" value="T6A_TsaE"/>
</dbReference>
<reference evidence="11" key="1">
    <citation type="submission" date="2022-10" db="EMBL/GenBank/DDBJ databases">
        <title>Vagococcus sp. isolated from poultry meat.</title>
        <authorList>
            <person name="Johansson P."/>
            <person name="Bjorkroth J."/>
        </authorList>
    </citation>
    <scope>NUCLEOTIDE SEQUENCE</scope>
    <source>
        <strain evidence="11">PNs007</strain>
    </source>
</reference>
<dbReference type="RefSeq" id="WP_275472302.1">
    <property type="nucleotide sequence ID" value="NZ_JAPDSH010000010.1"/>
</dbReference>
<evidence type="ECO:0000256" key="10">
    <source>
        <dbReference type="ARBA" id="ARBA00032441"/>
    </source>
</evidence>
<dbReference type="Pfam" id="PF02367">
    <property type="entry name" value="TsaE"/>
    <property type="match status" value="1"/>
</dbReference>
<organism evidence="11 12">
    <name type="scientific">Vagococcus proximus</name>
    <dbReference type="NCBI Taxonomy" id="2991417"/>
    <lineage>
        <taxon>Bacteria</taxon>
        <taxon>Bacillati</taxon>
        <taxon>Bacillota</taxon>
        <taxon>Bacilli</taxon>
        <taxon>Lactobacillales</taxon>
        <taxon>Enterococcaceae</taxon>
        <taxon>Vagococcus</taxon>
    </lineage>
</organism>
<accession>A0ABT5X432</accession>
<evidence type="ECO:0000256" key="8">
    <source>
        <dbReference type="ARBA" id="ARBA00022840"/>
    </source>
</evidence>
<gene>
    <name evidence="11" type="primary">tsaE</name>
    <name evidence="11" type="ORF">OL233_10720</name>
</gene>
<evidence type="ECO:0000256" key="5">
    <source>
        <dbReference type="ARBA" id="ARBA00022694"/>
    </source>
</evidence>